<accession>A0A3P1STS2</accession>
<protein>
    <submittedName>
        <fullName evidence="4">MBL fold metallo-hydrolase</fullName>
    </submittedName>
</protein>
<keyword evidence="2" id="KW-1133">Transmembrane helix</keyword>
<evidence type="ECO:0000313" key="4">
    <source>
        <dbReference type="EMBL" id="RRD00480.1"/>
    </source>
</evidence>
<gene>
    <name evidence="4" type="ORF">EHS89_05140</name>
</gene>
<dbReference type="SMART" id="SM00849">
    <property type="entry name" value="Lactamase_B"/>
    <property type="match status" value="1"/>
</dbReference>
<evidence type="ECO:0000313" key="5">
    <source>
        <dbReference type="Proteomes" id="UP000267535"/>
    </source>
</evidence>
<feature type="transmembrane region" description="Helical" evidence="2">
    <location>
        <begin position="12"/>
        <end position="32"/>
    </location>
</feature>
<dbReference type="InterPro" id="IPR036866">
    <property type="entry name" value="RibonucZ/Hydroxyglut_hydro"/>
</dbReference>
<evidence type="ECO:0000256" key="1">
    <source>
        <dbReference type="ARBA" id="ARBA00005250"/>
    </source>
</evidence>
<sequence>MSGIRINRFAGLLPSLLLSLFIVGLFIAGLLMTRVTQAKPLQLTEVAPDVYALIGPMEQRSAQNLANNANFGFIVTHDSVLLIDSGGTLLGAGDIESHIRTVTDKPIQLVINTGGQDHRWFGNRYFAEQGIRTLTSVKTQADQNARRNSQIESTSALTAASWAGTDPQPATAVVSETTELTIGGLQIELIPVGPAHTGGETLVWLPEHKVLFSGDLVYTGRMLGIGPQSQHRDWIAAFDTIRQLAPQVIVPGHGQPTDLSGAEKDTYDYLVFLRSEVGRLIDAGEEMSAVSRIDQSRFSYLEVYEQIHGRNAQQVFEQMEWE</sequence>
<dbReference type="OrthoDB" id="420651at2"/>
<dbReference type="CDD" id="cd16282">
    <property type="entry name" value="metallo-hydrolase-like_MBL-fold"/>
    <property type="match status" value="1"/>
</dbReference>
<evidence type="ECO:0000259" key="3">
    <source>
        <dbReference type="SMART" id="SM00849"/>
    </source>
</evidence>
<feature type="domain" description="Metallo-beta-lactamase" evidence="3">
    <location>
        <begin position="68"/>
        <end position="253"/>
    </location>
</feature>
<dbReference type="InterPro" id="IPR001279">
    <property type="entry name" value="Metallo-B-lactamas"/>
</dbReference>
<comment type="caution">
    <text evidence="4">The sequence shown here is derived from an EMBL/GenBank/DDBJ whole genome shotgun (WGS) entry which is preliminary data.</text>
</comment>
<dbReference type="GO" id="GO:0017001">
    <property type="term" value="P:antibiotic catabolic process"/>
    <property type="evidence" value="ECO:0007669"/>
    <property type="project" value="UniProtKB-ARBA"/>
</dbReference>
<dbReference type="RefSeq" id="WP_124925061.1">
    <property type="nucleotide sequence ID" value="NZ_BMOH01000003.1"/>
</dbReference>
<dbReference type="PANTHER" id="PTHR42951:SF4">
    <property type="entry name" value="ACYL-COENZYME A THIOESTERASE MBLAC2"/>
    <property type="match status" value="1"/>
</dbReference>
<dbReference type="EMBL" id="RQXV01000002">
    <property type="protein sequence ID" value="RRD00480.1"/>
    <property type="molecule type" value="Genomic_DNA"/>
</dbReference>
<keyword evidence="2" id="KW-0472">Membrane</keyword>
<reference evidence="4 5" key="1">
    <citation type="submission" date="2018-11" db="EMBL/GenBank/DDBJ databases">
        <title>The draft genome sequence of Amphritea balenae JAMM 1525T.</title>
        <authorList>
            <person name="Fang Z."/>
            <person name="Zhang Y."/>
            <person name="Han X."/>
        </authorList>
    </citation>
    <scope>NUCLEOTIDE SEQUENCE [LARGE SCALE GENOMIC DNA]</scope>
    <source>
        <strain evidence="4 5">JAMM 1525</strain>
    </source>
</reference>
<dbReference type="PANTHER" id="PTHR42951">
    <property type="entry name" value="METALLO-BETA-LACTAMASE DOMAIN-CONTAINING"/>
    <property type="match status" value="1"/>
</dbReference>
<evidence type="ECO:0000256" key="2">
    <source>
        <dbReference type="SAM" id="Phobius"/>
    </source>
</evidence>
<dbReference type="AlphaFoldDB" id="A0A3P1STS2"/>
<dbReference type="Proteomes" id="UP000267535">
    <property type="component" value="Unassembled WGS sequence"/>
</dbReference>
<keyword evidence="4" id="KW-0378">Hydrolase</keyword>
<dbReference type="Pfam" id="PF00753">
    <property type="entry name" value="Lactamase_B"/>
    <property type="match status" value="1"/>
</dbReference>
<keyword evidence="2" id="KW-0812">Transmembrane</keyword>
<dbReference type="SUPFAM" id="SSF56281">
    <property type="entry name" value="Metallo-hydrolase/oxidoreductase"/>
    <property type="match status" value="1"/>
</dbReference>
<dbReference type="Gene3D" id="3.60.15.10">
    <property type="entry name" value="Ribonuclease Z/Hydroxyacylglutathione hydrolase-like"/>
    <property type="match status" value="1"/>
</dbReference>
<dbReference type="InterPro" id="IPR050855">
    <property type="entry name" value="NDM-1-like"/>
</dbReference>
<proteinExistence type="inferred from homology"/>
<keyword evidence="5" id="KW-1185">Reference proteome</keyword>
<name>A0A3P1STS2_9GAMM</name>
<organism evidence="4 5">
    <name type="scientific">Amphritea balenae</name>
    <dbReference type="NCBI Taxonomy" id="452629"/>
    <lineage>
        <taxon>Bacteria</taxon>
        <taxon>Pseudomonadati</taxon>
        <taxon>Pseudomonadota</taxon>
        <taxon>Gammaproteobacteria</taxon>
        <taxon>Oceanospirillales</taxon>
        <taxon>Oceanospirillaceae</taxon>
        <taxon>Amphritea</taxon>
    </lineage>
</organism>
<dbReference type="GO" id="GO:0016787">
    <property type="term" value="F:hydrolase activity"/>
    <property type="evidence" value="ECO:0007669"/>
    <property type="project" value="UniProtKB-KW"/>
</dbReference>
<comment type="similarity">
    <text evidence="1">Belongs to the metallo-beta-lactamase superfamily. Class-B beta-lactamase family.</text>
</comment>